<dbReference type="PANTHER" id="PTHR43649:SF12">
    <property type="entry name" value="DIACETYLCHITOBIOSE BINDING PROTEIN DASA"/>
    <property type="match status" value="1"/>
</dbReference>
<protein>
    <submittedName>
        <fullName evidence="2">Extracellular solute-binding protein</fullName>
    </submittedName>
</protein>
<keyword evidence="1" id="KW-0732">Signal</keyword>
<dbReference type="Pfam" id="PF01547">
    <property type="entry name" value="SBP_bac_1"/>
    <property type="match status" value="1"/>
</dbReference>
<dbReference type="InterPro" id="IPR050490">
    <property type="entry name" value="Bact_solute-bd_prot1"/>
</dbReference>
<keyword evidence="3" id="KW-1185">Reference proteome</keyword>
<feature type="signal peptide" evidence="1">
    <location>
        <begin position="1"/>
        <end position="20"/>
    </location>
</feature>
<evidence type="ECO:0000256" key="1">
    <source>
        <dbReference type="SAM" id="SignalP"/>
    </source>
</evidence>
<dbReference type="PROSITE" id="PS51257">
    <property type="entry name" value="PROKAR_LIPOPROTEIN"/>
    <property type="match status" value="1"/>
</dbReference>
<comment type="caution">
    <text evidence="2">The sequence shown here is derived from an EMBL/GenBank/DDBJ whole genome shotgun (WGS) entry which is preliminary data.</text>
</comment>
<dbReference type="RefSeq" id="WP_320379964.1">
    <property type="nucleotide sequence ID" value="NZ_JAWDIQ010000002.1"/>
</dbReference>
<accession>A0ABU5CTJ0</accession>
<evidence type="ECO:0000313" key="3">
    <source>
        <dbReference type="Proteomes" id="UP001275315"/>
    </source>
</evidence>
<dbReference type="InterPro" id="IPR006059">
    <property type="entry name" value="SBP"/>
</dbReference>
<dbReference type="PANTHER" id="PTHR43649">
    <property type="entry name" value="ARABINOSE-BINDING PROTEIN-RELATED"/>
    <property type="match status" value="1"/>
</dbReference>
<dbReference type="SUPFAM" id="SSF53850">
    <property type="entry name" value="Periplasmic binding protein-like II"/>
    <property type="match status" value="1"/>
</dbReference>
<proteinExistence type="predicted"/>
<sequence>MKQFKKVMLLMFLAFLLLLAACNKDSKQESKVGNEESLKNLNKTDMPIVKEEIELNIFAGKSATTADDWNDVLLLNEYEKMTNMKIKWNQVPADGLEEKRNLALASDDLPDVFYAANIPVSDIQKYGAQGTFIPLNDLIEEYAPNIAKVLDENPDIKKGLTFPDGNIYSIPTVYSPEFTSLLTGAKGWINGEWLKKLGMDNPETTEEFYAYLKAVKETDLNGNGEHDEIPLSSVAQMSRIIHWISGAFGVQNKGQLHTLVDEDPEFSDIRFFPITDPYKEMLKYLNRLYEDELIEQNIYSLEVDQHLANAAADRYGAVQFYNPIELYGEEIGGQFIPGNALEGPDGTKMYTGITSPLRSLGNFLITKVNENPEATLRWIDYFWTDEGSKMFFMGIEGVTYEETAEGPKLKEEITNHPDGLTLTQALAEYIINPGGNHPVMVTDDYFTGSENAPTDKEATENLMPYLIDEVWPSFTYTPEENEKMAILETDLSKYVSEMQAQFITGEADFSEWDAYVEQIEKMRLDEYMEIQKEAYKRYKSN</sequence>
<evidence type="ECO:0000313" key="2">
    <source>
        <dbReference type="EMBL" id="MDY0409154.1"/>
    </source>
</evidence>
<organism evidence="2 3">
    <name type="scientific">Paracerasibacillus soli</name>
    <dbReference type="NCBI Taxonomy" id="480284"/>
    <lineage>
        <taxon>Bacteria</taxon>
        <taxon>Bacillati</taxon>
        <taxon>Bacillota</taxon>
        <taxon>Bacilli</taxon>
        <taxon>Bacillales</taxon>
        <taxon>Bacillaceae</taxon>
        <taxon>Paracerasibacillus</taxon>
    </lineage>
</organism>
<gene>
    <name evidence="2" type="ORF">RWD45_12020</name>
</gene>
<feature type="chain" id="PRO_5045057365" evidence="1">
    <location>
        <begin position="21"/>
        <end position="541"/>
    </location>
</feature>
<dbReference type="Proteomes" id="UP001275315">
    <property type="component" value="Unassembled WGS sequence"/>
</dbReference>
<name>A0ABU5CTJ0_9BACI</name>
<dbReference type="EMBL" id="JAWDIQ010000002">
    <property type="protein sequence ID" value="MDY0409154.1"/>
    <property type="molecule type" value="Genomic_DNA"/>
</dbReference>
<dbReference type="Gene3D" id="3.40.190.10">
    <property type="entry name" value="Periplasmic binding protein-like II"/>
    <property type="match status" value="2"/>
</dbReference>
<reference evidence="2 3" key="1">
    <citation type="submission" date="2023-10" db="EMBL/GenBank/DDBJ databases">
        <title>Virgibacillus soli CC-YMP-6 genome.</title>
        <authorList>
            <person name="Miliotis G."/>
            <person name="Sengupta P."/>
            <person name="Hameed A."/>
            <person name="Chuvochina M."/>
            <person name="Mcdonagh F."/>
            <person name="Simpson A.C."/>
            <person name="Singh N.K."/>
            <person name="Rekha P.D."/>
            <person name="Raman K."/>
            <person name="Hugenholtz P."/>
            <person name="Venkateswaran K."/>
        </authorList>
    </citation>
    <scope>NUCLEOTIDE SEQUENCE [LARGE SCALE GENOMIC DNA]</scope>
    <source>
        <strain evidence="2 3">CC-YMP-6</strain>
    </source>
</reference>